<dbReference type="EMBL" id="KX619650">
    <property type="protein sequence ID" value="AOT27717.1"/>
    <property type="molecule type" value="Genomic_DNA"/>
</dbReference>
<dbReference type="InterPro" id="IPR022704">
    <property type="entry name" value="DUF2746"/>
</dbReference>
<gene>
    <name evidence="2" type="ORF">SEA_JERM_32</name>
</gene>
<keyword evidence="1" id="KW-1133">Transmembrane helix</keyword>
<reference evidence="3" key="1">
    <citation type="submission" date="2016-07" db="EMBL/GenBank/DDBJ databases">
        <authorList>
            <person name="Florea S."/>
            <person name="Webb J.S."/>
            <person name="Jaromczyk J."/>
            <person name="Schardl C.L."/>
        </authorList>
    </citation>
    <scope>NUCLEOTIDE SEQUENCE [LARGE SCALE GENOMIC DNA]</scope>
</reference>
<organism evidence="2 3">
    <name type="scientific">Mycobacterium phage Jerm</name>
    <dbReference type="NCBI Taxonomy" id="1897503"/>
    <lineage>
        <taxon>Viruses</taxon>
        <taxon>Duplodnaviria</taxon>
        <taxon>Heunggongvirae</taxon>
        <taxon>Uroviricota</taxon>
        <taxon>Caudoviricetes</taxon>
        <taxon>Turbidovirus</taxon>
        <taxon>Turbidovirus turbido</taxon>
    </lineage>
</organism>
<dbReference type="Proteomes" id="UP000223395">
    <property type="component" value="Segment"/>
</dbReference>
<name>A0A1D8EZR6_9CAUD</name>
<accession>A0A1D8EZR6</accession>
<sequence length="112" mass="12522">MNGFTPFNPDSWMDVIALAIISASSLAGVVAPLLLSSHRKQSKTLETVREHVANSHTTNLRDDIDELARTVREGFMETRRDIGGLRDELRTERIERIEGDKLRVIYSNVSGG</sequence>
<keyword evidence="1" id="KW-0812">Transmembrane</keyword>
<evidence type="ECO:0000313" key="2">
    <source>
        <dbReference type="EMBL" id="AOT27717.1"/>
    </source>
</evidence>
<protein>
    <submittedName>
        <fullName evidence="2">Minor tail protein</fullName>
    </submittedName>
</protein>
<feature type="transmembrane region" description="Helical" evidence="1">
    <location>
        <begin position="12"/>
        <end position="35"/>
    </location>
</feature>
<evidence type="ECO:0000256" key="1">
    <source>
        <dbReference type="SAM" id="Phobius"/>
    </source>
</evidence>
<dbReference type="Pfam" id="PF10874">
    <property type="entry name" value="DUF2746"/>
    <property type="match status" value="1"/>
</dbReference>
<proteinExistence type="predicted"/>
<evidence type="ECO:0000313" key="3">
    <source>
        <dbReference type="Proteomes" id="UP000223395"/>
    </source>
</evidence>
<keyword evidence="1" id="KW-0472">Membrane</keyword>